<dbReference type="InterPro" id="IPR011527">
    <property type="entry name" value="ABC1_TM_dom"/>
</dbReference>
<evidence type="ECO:0000259" key="11">
    <source>
        <dbReference type="PROSITE" id="PS50893"/>
    </source>
</evidence>
<keyword evidence="5 10" id="KW-0812">Transmembrane</keyword>
<dbReference type="GO" id="GO:0006508">
    <property type="term" value="P:proteolysis"/>
    <property type="evidence" value="ECO:0007669"/>
    <property type="project" value="InterPro"/>
</dbReference>
<organism evidence="14 15">
    <name type="scientific">Microvirga brassicacearum</name>
    <dbReference type="NCBI Taxonomy" id="2580413"/>
    <lineage>
        <taxon>Bacteria</taxon>
        <taxon>Pseudomonadati</taxon>
        <taxon>Pseudomonadota</taxon>
        <taxon>Alphaproteobacteria</taxon>
        <taxon>Hyphomicrobiales</taxon>
        <taxon>Methylobacteriaceae</taxon>
        <taxon>Microvirga</taxon>
    </lineage>
</organism>
<dbReference type="PANTHER" id="PTHR24221:SF606">
    <property type="entry name" value="COLICIN V SECRETION-PROCESSING ATP-BINDING PROTEIN"/>
    <property type="match status" value="1"/>
</dbReference>
<dbReference type="SUPFAM" id="SSF90123">
    <property type="entry name" value="ABC transporter transmembrane region"/>
    <property type="match status" value="1"/>
</dbReference>
<keyword evidence="3" id="KW-0813">Transport</keyword>
<evidence type="ECO:0000256" key="1">
    <source>
        <dbReference type="ARBA" id="ARBA00004651"/>
    </source>
</evidence>
<protein>
    <submittedName>
        <fullName evidence="14">Peptidase domain-containing ABC transporter</fullName>
    </submittedName>
</protein>
<feature type="transmembrane region" description="Helical" evidence="10">
    <location>
        <begin position="324"/>
        <end position="344"/>
    </location>
</feature>
<evidence type="ECO:0000256" key="6">
    <source>
        <dbReference type="ARBA" id="ARBA00022741"/>
    </source>
</evidence>
<feature type="transmembrane region" description="Helical" evidence="10">
    <location>
        <begin position="218"/>
        <end position="237"/>
    </location>
</feature>
<dbReference type="AlphaFoldDB" id="A0A5N3PIF5"/>
<dbReference type="SMART" id="SM00382">
    <property type="entry name" value="AAA"/>
    <property type="match status" value="1"/>
</dbReference>
<reference evidence="14 15" key="1">
    <citation type="journal article" date="2019" name="Microorganisms">
        <title>Genome Insights into the Novel Species Microvirga brassicacearum, a Rapeseed Endophyte with Biotechnological Potential.</title>
        <authorList>
            <person name="Jimenez-Gomez A."/>
            <person name="Saati-Santamaria Z."/>
            <person name="Igual J.M."/>
            <person name="Rivas R."/>
            <person name="Mateos P.F."/>
            <person name="Garcia-Fraile P."/>
        </authorList>
    </citation>
    <scope>NUCLEOTIDE SEQUENCE [LARGE SCALE GENOMIC DNA]</scope>
    <source>
        <strain evidence="14 15">CDVBN77</strain>
    </source>
</reference>
<dbReference type="Gene3D" id="3.40.50.300">
    <property type="entry name" value="P-loop containing nucleotide triphosphate hydrolases"/>
    <property type="match status" value="1"/>
</dbReference>
<dbReference type="PROSITE" id="PS50893">
    <property type="entry name" value="ABC_TRANSPORTER_2"/>
    <property type="match status" value="1"/>
</dbReference>
<feature type="domain" description="Peptidase C39" evidence="13">
    <location>
        <begin position="33"/>
        <end position="152"/>
    </location>
</feature>
<dbReference type="OrthoDB" id="9787557at2"/>
<keyword evidence="7" id="KW-0067">ATP-binding</keyword>
<dbReference type="CDD" id="cd02419">
    <property type="entry name" value="Peptidase_C39C"/>
    <property type="match status" value="1"/>
</dbReference>
<dbReference type="SUPFAM" id="SSF52540">
    <property type="entry name" value="P-loop containing nucleoside triphosphate hydrolases"/>
    <property type="match status" value="1"/>
</dbReference>
<dbReference type="GO" id="GO:0016887">
    <property type="term" value="F:ATP hydrolysis activity"/>
    <property type="evidence" value="ECO:0007669"/>
    <property type="project" value="InterPro"/>
</dbReference>
<accession>A0A5N3PIF5</accession>
<dbReference type="Gene3D" id="1.20.1560.10">
    <property type="entry name" value="ABC transporter type 1, transmembrane domain"/>
    <property type="match status" value="1"/>
</dbReference>
<keyword evidence="4" id="KW-1003">Cell membrane</keyword>
<dbReference type="CDD" id="cd18567">
    <property type="entry name" value="ABC_6TM_CvaB_RaxB_like"/>
    <property type="match status" value="1"/>
</dbReference>
<evidence type="ECO:0000256" key="10">
    <source>
        <dbReference type="SAM" id="Phobius"/>
    </source>
</evidence>
<dbReference type="InterPro" id="IPR033838">
    <property type="entry name" value="CvaB_peptidase"/>
</dbReference>
<keyword evidence="6" id="KW-0547">Nucleotide-binding</keyword>
<comment type="caution">
    <text evidence="14">The sequence shown here is derived from an EMBL/GenBank/DDBJ whole genome shotgun (WGS) entry which is preliminary data.</text>
</comment>
<dbReference type="GO" id="GO:0005524">
    <property type="term" value="F:ATP binding"/>
    <property type="evidence" value="ECO:0007669"/>
    <property type="project" value="UniProtKB-KW"/>
</dbReference>
<dbReference type="GO" id="GO:0034040">
    <property type="term" value="F:ATPase-coupled lipid transmembrane transporter activity"/>
    <property type="evidence" value="ECO:0007669"/>
    <property type="project" value="TreeGrafter"/>
</dbReference>
<dbReference type="GO" id="GO:0005886">
    <property type="term" value="C:plasma membrane"/>
    <property type="evidence" value="ECO:0007669"/>
    <property type="project" value="UniProtKB-SubCell"/>
</dbReference>
<dbReference type="Pfam" id="PF00664">
    <property type="entry name" value="ABC_membrane"/>
    <property type="match status" value="1"/>
</dbReference>
<dbReference type="InterPro" id="IPR005074">
    <property type="entry name" value="Peptidase_C39"/>
</dbReference>
<dbReference type="Proteomes" id="UP000325684">
    <property type="component" value="Unassembled WGS sequence"/>
</dbReference>
<comment type="similarity">
    <text evidence="2">Belongs to the ABC transporter superfamily.</text>
</comment>
<name>A0A5N3PIF5_9HYPH</name>
<comment type="subcellular location">
    <subcellularLocation>
        <location evidence="1">Cell membrane</location>
        <topology evidence="1">Multi-pass membrane protein</topology>
    </subcellularLocation>
</comment>
<dbReference type="GO" id="GO:0140359">
    <property type="term" value="F:ABC-type transporter activity"/>
    <property type="evidence" value="ECO:0007669"/>
    <property type="project" value="InterPro"/>
</dbReference>
<feature type="domain" description="ABC transporter" evidence="11">
    <location>
        <begin position="499"/>
        <end position="730"/>
    </location>
</feature>
<dbReference type="PANTHER" id="PTHR24221">
    <property type="entry name" value="ATP-BINDING CASSETTE SUB-FAMILY B"/>
    <property type="match status" value="1"/>
</dbReference>
<dbReference type="PROSITE" id="PS00211">
    <property type="entry name" value="ABC_TRANSPORTER_1"/>
    <property type="match status" value="1"/>
</dbReference>
<dbReference type="Pfam" id="PF03412">
    <property type="entry name" value="Peptidase_C39"/>
    <property type="match status" value="1"/>
</dbReference>
<evidence type="ECO:0000259" key="12">
    <source>
        <dbReference type="PROSITE" id="PS50929"/>
    </source>
</evidence>
<dbReference type="GO" id="GO:0008234">
    <property type="term" value="F:cysteine-type peptidase activity"/>
    <property type="evidence" value="ECO:0007669"/>
    <property type="project" value="InterPro"/>
</dbReference>
<evidence type="ECO:0000259" key="13">
    <source>
        <dbReference type="PROSITE" id="PS50990"/>
    </source>
</evidence>
<sequence length="731" mass="80245">MALRAAFQPPGSHVSVLDKVHFLGGPRLPMILQSEAAECGLACLAMVATYHGHEIDLIGLRRQFSISLKGTTLKDVLTIAQQIGMMGRGLRLEPTQLKDIKTPCILHWDMNHFVVLKEMRGRSIVVHDPASGIRTYTLAESGRHFTGIALELTPTETFEIKKAAARLPLSTFWAKLTGTRRALAQALVLSIVMQIVVLASPFYMQLVVDDAIMKGDSGLLTALAVGFTLLLIINAAANWLRAQVLLFLGSALNFQMSAGLFNHLVRLPLDWFEKRHTGDIISRFGATTPIQNLFSQGLIGALVDGGMAILTLVMILIYSPSLSLVVLGALLLYALIRAIFYRALRQSQEEMIEAQAKESTTFIETARAIQSIKIFGAESDREALWQNRHANAISKAIRQNRLNIGFRTANQLLYGLENVLVVYLGARAAMSGAMSVGMLYAFMSYKTQFLEKATALIEMAIQYRMLDLYVSRLSDIALTEKEAGYDEKRLIARELQGTIELKDVSFRYAATEPEILSEIAFRVESGEFVAITGPSGGGKTTLLKLMLGLFSPKTGSVLVDGIPLGHFGLQSFRAQIGVVMQEDHMLSGSLAENISFFDARPDLDWMRECATTAGIDGEIMAMPMNYNTLVGDTGTTLSGGQRQRVLLARALYRRPRILFMDEGTSNLDLDKEREVNHALAKLKITRVVIAHRPDTIRAADRVITLQEGQVVPVPDLPVGNSRSRAGALGAA</sequence>
<dbReference type="InterPro" id="IPR027417">
    <property type="entry name" value="P-loop_NTPase"/>
</dbReference>
<dbReference type="InterPro" id="IPR003439">
    <property type="entry name" value="ABC_transporter-like_ATP-bd"/>
</dbReference>
<dbReference type="PROSITE" id="PS50990">
    <property type="entry name" value="PEPTIDASE_C39"/>
    <property type="match status" value="1"/>
</dbReference>
<dbReference type="InterPro" id="IPR039421">
    <property type="entry name" value="Type_1_exporter"/>
</dbReference>
<feature type="transmembrane region" description="Helical" evidence="10">
    <location>
        <begin position="420"/>
        <end position="442"/>
    </location>
</feature>
<dbReference type="InterPro" id="IPR017871">
    <property type="entry name" value="ABC_transporter-like_CS"/>
</dbReference>
<keyword evidence="15" id="KW-1185">Reference proteome</keyword>
<dbReference type="PROSITE" id="PS50929">
    <property type="entry name" value="ABC_TM1F"/>
    <property type="match status" value="1"/>
</dbReference>
<evidence type="ECO:0000256" key="2">
    <source>
        <dbReference type="ARBA" id="ARBA00005417"/>
    </source>
</evidence>
<dbReference type="InterPro" id="IPR003593">
    <property type="entry name" value="AAA+_ATPase"/>
</dbReference>
<dbReference type="EMBL" id="VCMV01000002">
    <property type="protein sequence ID" value="KAB0269510.1"/>
    <property type="molecule type" value="Genomic_DNA"/>
</dbReference>
<keyword evidence="9 10" id="KW-0472">Membrane</keyword>
<evidence type="ECO:0000256" key="4">
    <source>
        <dbReference type="ARBA" id="ARBA00022475"/>
    </source>
</evidence>
<evidence type="ECO:0000313" key="15">
    <source>
        <dbReference type="Proteomes" id="UP000325684"/>
    </source>
</evidence>
<dbReference type="Pfam" id="PF00005">
    <property type="entry name" value="ABC_tran"/>
    <property type="match status" value="1"/>
</dbReference>
<dbReference type="InterPro" id="IPR036640">
    <property type="entry name" value="ABC1_TM_sf"/>
</dbReference>
<feature type="transmembrane region" description="Helical" evidence="10">
    <location>
        <begin position="244"/>
        <end position="265"/>
    </location>
</feature>
<evidence type="ECO:0000256" key="5">
    <source>
        <dbReference type="ARBA" id="ARBA00022692"/>
    </source>
</evidence>
<feature type="transmembrane region" description="Helical" evidence="10">
    <location>
        <begin position="182"/>
        <end position="206"/>
    </location>
</feature>
<evidence type="ECO:0000256" key="3">
    <source>
        <dbReference type="ARBA" id="ARBA00022448"/>
    </source>
</evidence>
<evidence type="ECO:0000256" key="7">
    <source>
        <dbReference type="ARBA" id="ARBA00022840"/>
    </source>
</evidence>
<gene>
    <name evidence="14" type="ORF">FEZ63_01005</name>
</gene>
<evidence type="ECO:0000256" key="8">
    <source>
        <dbReference type="ARBA" id="ARBA00022989"/>
    </source>
</evidence>
<dbReference type="Gene3D" id="3.90.70.10">
    <property type="entry name" value="Cysteine proteinases"/>
    <property type="match status" value="1"/>
</dbReference>
<evidence type="ECO:0000256" key="9">
    <source>
        <dbReference type="ARBA" id="ARBA00023136"/>
    </source>
</evidence>
<evidence type="ECO:0000313" key="14">
    <source>
        <dbReference type="EMBL" id="KAB0269510.1"/>
    </source>
</evidence>
<proteinExistence type="inferred from homology"/>
<dbReference type="FunFam" id="3.40.50.300:FF:000299">
    <property type="entry name" value="ABC transporter ATP-binding protein/permease"/>
    <property type="match status" value="1"/>
</dbReference>
<keyword evidence="8 10" id="KW-1133">Transmembrane helix</keyword>
<feature type="domain" description="ABC transmembrane type-1" evidence="12">
    <location>
        <begin position="186"/>
        <end position="465"/>
    </location>
</feature>